<proteinExistence type="predicted"/>
<gene>
    <name evidence="2" type="ORF">QBC42DRAFT_312413</name>
</gene>
<sequence length="695" mass="78265">MASPEDSVLQSPEHAGIHCYKLLQETPPRGESVDAPEMWSWLLGPDEWPTIQSAAAAGCPECLLIRDIATELRSAERPENSTEPSPFETPFFALYMRLDEGLLAVLDWRCGGCRSTSPGCWLWARATGKTRWPTIPVEPGPVNAPEPPGLDLATQQIQSWIGDCNKGHDCWGSGTLPYLPTRVIDVGSDSTNPRLHVSEAGQRGQYAALSHCWGPPGMQPLMTTTHTLESHCDGMPLDRFPPTFYDAIRVARALGLRYLWIDCLCIVQDSPADWARESSRMALLYTDACITLAADFATDSASGLFIRDPSLKLAPRQFTHVDADGNEHTMYLRHQLPVALLPEFEPVPTRPCYRGEAASSLKSRGWVLQEEALSRRMVQFTNTELIWQCGKRRVCSCDLTVARFSDSPKSLADNIMKGPGFVVKTTEQEWYWKWHAWCSIVREFTHRELTYVEDRLPAMTGIAAIFPLPASEYLAGLWRSNLDNLLLWRHDRGRIVDTKNQTKSFRIPGIYAPTWSWACVSGPIIYSSIFGAFDRPDSQPADWKVLEARTTPSTANPYGPVSEGWIKVQGRMVPVAFRFGKPEEKKNINSLYIYPTGAHTQGPTEGYFSWCYMDAGVKAREWEDEAHDYFFLLAGFDVTEIKGRDERDYTVGLVLRRLKDDLEGTYTRIGIGCPLSGLWRKFDWSLVDRHVVMIV</sequence>
<reference evidence="2" key="2">
    <citation type="submission" date="2023-06" db="EMBL/GenBank/DDBJ databases">
        <authorList>
            <consortium name="Lawrence Berkeley National Laboratory"/>
            <person name="Mondo S.J."/>
            <person name="Hensen N."/>
            <person name="Bonometti L."/>
            <person name="Westerberg I."/>
            <person name="Brannstrom I.O."/>
            <person name="Guillou S."/>
            <person name="Cros-Aarteil S."/>
            <person name="Calhoun S."/>
            <person name="Haridas S."/>
            <person name="Kuo A."/>
            <person name="Pangilinan J."/>
            <person name="Riley R."/>
            <person name="Labutti K."/>
            <person name="Andreopoulos B."/>
            <person name="Lipzen A."/>
            <person name="Chen C."/>
            <person name="Yanf M."/>
            <person name="Daum C."/>
            <person name="Ng V."/>
            <person name="Clum A."/>
            <person name="Steindorff A."/>
            <person name="Ohm R."/>
            <person name="Martin F."/>
            <person name="Silar P."/>
            <person name="Natvig D."/>
            <person name="Lalanne C."/>
            <person name="Gautier V."/>
            <person name="Ament-Velasquez S.L."/>
            <person name="Kruys A."/>
            <person name="Hutchinson M.I."/>
            <person name="Powell A.J."/>
            <person name="Barry K."/>
            <person name="Miller A.N."/>
            <person name="Grigoriev I.V."/>
            <person name="Debuchy R."/>
            <person name="Gladieux P."/>
            <person name="Thoren M.H."/>
            <person name="Johannesson H."/>
        </authorList>
    </citation>
    <scope>NUCLEOTIDE SEQUENCE</scope>
    <source>
        <strain evidence="2">PSN324</strain>
    </source>
</reference>
<evidence type="ECO:0000313" key="2">
    <source>
        <dbReference type="EMBL" id="KAK4459174.1"/>
    </source>
</evidence>
<dbReference type="InterPro" id="IPR010730">
    <property type="entry name" value="HET"/>
</dbReference>
<dbReference type="Proteomes" id="UP001321749">
    <property type="component" value="Unassembled WGS sequence"/>
</dbReference>
<evidence type="ECO:0000259" key="1">
    <source>
        <dbReference type="Pfam" id="PF06985"/>
    </source>
</evidence>
<dbReference type="PANTHER" id="PTHR33112:SF16">
    <property type="entry name" value="HETEROKARYON INCOMPATIBILITY DOMAIN-CONTAINING PROTEIN"/>
    <property type="match status" value="1"/>
</dbReference>
<dbReference type="AlphaFoldDB" id="A0AAV9HGP2"/>
<dbReference type="PANTHER" id="PTHR33112">
    <property type="entry name" value="DOMAIN PROTEIN, PUTATIVE-RELATED"/>
    <property type="match status" value="1"/>
</dbReference>
<accession>A0AAV9HGP2</accession>
<protein>
    <submittedName>
        <fullName evidence="2">Heterokaryon incompatibility protein-domain-containing protein</fullName>
    </submittedName>
</protein>
<reference evidence="2" key="1">
    <citation type="journal article" date="2023" name="Mol. Phylogenet. Evol.">
        <title>Genome-scale phylogeny and comparative genomics of the fungal order Sordariales.</title>
        <authorList>
            <person name="Hensen N."/>
            <person name="Bonometti L."/>
            <person name="Westerberg I."/>
            <person name="Brannstrom I.O."/>
            <person name="Guillou S."/>
            <person name="Cros-Aarteil S."/>
            <person name="Calhoun S."/>
            <person name="Haridas S."/>
            <person name="Kuo A."/>
            <person name="Mondo S."/>
            <person name="Pangilinan J."/>
            <person name="Riley R."/>
            <person name="LaButti K."/>
            <person name="Andreopoulos B."/>
            <person name="Lipzen A."/>
            <person name="Chen C."/>
            <person name="Yan M."/>
            <person name="Daum C."/>
            <person name="Ng V."/>
            <person name="Clum A."/>
            <person name="Steindorff A."/>
            <person name="Ohm R.A."/>
            <person name="Martin F."/>
            <person name="Silar P."/>
            <person name="Natvig D.O."/>
            <person name="Lalanne C."/>
            <person name="Gautier V."/>
            <person name="Ament-Velasquez S.L."/>
            <person name="Kruys A."/>
            <person name="Hutchinson M.I."/>
            <person name="Powell A.J."/>
            <person name="Barry K."/>
            <person name="Miller A.N."/>
            <person name="Grigoriev I.V."/>
            <person name="Debuchy R."/>
            <person name="Gladieux P."/>
            <person name="Hiltunen Thoren M."/>
            <person name="Johannesson H."/>
        </authorList>
    </citation>
    <scope>NUCLEOTIDE SEQUENCE</scope>
    <source>
        <strain evidence="2">PSN324</strain>
    </source>
</reference>
<name>A0AAV9HGP2_9PEZI</name>
<organism evidence="2 3">
    <name type="scientific">Cladorrhinum samala</name>
    <dbReference type="NCBI Taxonomy" id="585594"/>
    <lineage>
        <taxon>Eukaryota</taxon>
        <taxon>Fungi</taxon>
        <taxon>Dikarya</taxon>
        <taxon>Ascomycota</taxon>
        <taxon>Pezizomycotina</taxon>
        <taxon>Sordariomycetes</taxon>
        <taxon>Sordariomycetidae</taxon>
        <taxon>Sordariales</taxon>
        <taxon>Podosporaceae</taxon>
        <taxon>Cladorrhinum</taxon>
    </lineage>
</organism>
<evidence type="ECO:0000313" key="3">
    <source>
        <dbReference type="Proteomes" id="UP001321749"/>
    </source>
</evidence>
<keyword evidence="3" id="KW-1185">Reference proteome</keyword>
<comment type="caution">
    <text evidence="2">The sequence shown here is derived from an EMBL/GenBank/DDBJ whole genome shotgun (WGS) entry which is preliminary data.</text>
</comment>
<feature type="domain" description="Heterokaryon incompatibility" evidence="1">
    <location>
        <begin position="206"/>
        <end position="370"/>
    </location>
</feature>
<dbReference type="EMBL" id="MU865044">
    <property type="protein sequence ID" value="KAK4459174.1"/>
    <property type="molecule type" value="Genomic_DNA"/>
</dbReference>
<dbReference type="Pfam" id="PF06985">
    <property type="entry name" value="HET"/>
    <property type="match status" value="1"/>
</dbReference>